<feature type="region of interest" description="Disordered" evidence="1">
    <location>
        <begin position="193"/>
        <end position="250"/>
    </location>
</feature>
<feature type="compositionally biased region" description="Basic residues" evidence="1">
    <location>
        <begin position="99"/>
        <end position="109"/>
    </location>
</feature>
<reference evidence="2" key="1">
    <citation type="journal article" date="2018" name="BMC Genomics">
        <title>Comparative genomics of the wheat fungal pathogen Pyrenophora tritici-repentis reveals chromosomal variations and genome plasticity.</title>
        <authorList>
            <person name="Moolhuijzen P."/>
            <person name="See P.T."/>
            <person name="Hane J.K."/>
            <person name="Shi G."/>
            <person name="Liu Z."/>
            <person name="Oliver R.P."/>
            <person name="Moffat C.S."/>
        </authorList>
    </citation>
    <scope>NUCLEOTIDE SEQUENCE [LARGE SCALE GENOMIC DNA]</scope>
    <source>
        <strain evidence="2">M4</strain>
    </source>
</reference>
<evidence type="ECO:0000313" key="2">
    <source>
        <dbReference type="EMBL" id="KAF7572664.1"/>
    </source>
</evidence>
<protein>
    <submittedName>
        <fullName evidence="2">Med15 multi-domain protein</fullName>
    </submittedName>
</protein>
<dbReference type="AlphaFoldDB" id="A0A2W1D1R4"/>
<accession>A0A2W1D1R4</accession>
<dbReference type="GeneID" id="6348541"/>
<feature type="region of interest" description="Disordered" evidence="1">
    <location>
        <begin position="310"/>
        <end position="335"/>
    </location>
</feature>
<dbReference type="EMBL" id="NQIK02000003">
    <property type="protein sequence ID" value="KAF7572664.1"/>
    <property type="molecule type" value="Genomic_DNA"/>
</dbReference>
<comment type="caution">
    <text evidence="2">The sequence shown here is derived from an EMBL/GenBank/DDBJ whole genome shotgun (WGS) entry which is preliminary data.</text>
</comment>
<dbReference type="Proteomes" id="UP000245464">
    <property type="component" value="Chromosome 3"/>
</dbReference>
<feature type="compositionally biased region" description="Polar residues" evidence="1">
    <location>
        <begin position="47"/>
        <end position="63"/>
    </location>
</feature>
<proteinExistence type="predicted"/>
<dbReference type="OrthoDB" id="4194555at2759"/>
<organism evidence="2 3">
    <name type="scientific">Pyrenophora tritici-repentis</name>
    <dbReference type="NCBI Taxonomy" id="45151"/>
    <lineage>
        <taxon>Eukaryota</taxon>
        <taxon>Fungi</taxon>
        <taxon>Dikarya</taxon>
        <taxon>Ascomycota</taxon>
        <taxon>Pezizomycotina</taxon>
        <taxon>Dothideomycetes</taxon>
        <taxon>Pleosporomycetidae</taxon>
        <taxon>Pleosporales</taxon>
        <taxon>Pleosporineae</taxon>
        <taxon>Pleosporaceae</taxon>
        <taxon>Pyrenophora</taxon>
    </lineage>
</organism>
<name>A0A2W1D1R4_9PLEO</name>
<evidence type="ECO:0000313" key="3">
    <source>
        <dbReference type="Proteomes" id="UP000245464"/>
    </source>
</evidence>
<gene>
    <name evidence="2" type="ORF">PtrM4_075690</name>
</gene>
<dbReference type="KEGG" id="ptrr:6348541"/>
<evidence type="ECO:0000256" key="1">
    <source>
        <dbReference type="SAM" id="MobiDB-lite"/>
    </source>
</evidence>
<dbReference type="RefSeq" id="XP_001940572.2">
    <property type="nucleotide sequence ID" value="XM_001940537.2"/>
</dbReference>
<sequence>MYRAAALRRILLGTAAEQDTEETENNTPSQPVSLFADPDDSPRPEGATTTSDANQTNTQSFSSNHRRSYSETIEAALAPNRPSSSHSLFSTGHASRSNASHRGRGRGGRHSAPASTRQGNTNPRQGEEDMDSEDAYEQELALALKYGMLDDDFDDTFPDQRDDNEWLIRQYNASRGIPDAGESSRQLRPLQAGHNANNSQREQQAHRYNPHTGCHDDQAHTQPFDDSRRGLNAAPKRSYDRTESADDQDIGKALHNDGAVAVILYDSATPNPEANDIWPECRSATKLPARYYLIDEGKTPHNATCKFRPNKKNRKKKAAASAAAKKTDEPKPVVCDTAGRPEWRLPVELIELIAEHLNRDDIKSLRLVSRELNRNVSQVIFQTVVVPFNTEIYGMLGQDVNPDLKGKRRARFEKPGYYWKNANGDEVYNGHGLDVFRGFGRHIRKFGMSFQVNEDSLSMPPVKSLTEKKTSFWGTYDWPFEEYRRFDAVAGLETAADETPRMTVAFSELTKVKELALSVDSGLGWLSGPDKSIRARILQQPSSVFGSSKPIPDRRVQAQQELWNHIEAAHRKAGSDVRTAMLYKLDTQRPFSELRDASVLADVQPEMPYLDPQLIQGAPPQDTSEMPIPTSFDDPYILERFVSPPPPLGTGVLFTAPISTSDGGMLMSPIIPSSLTKAQKEWLMETEWAQRAFMSSYMLSVIDNPTTFQPVHTLNISGLSDRYLPMLNRADFWEALPNLRTVTLMVIPCWRTVHKDEAGFVDAPKINPIQGMNLVFDLLRDHVACRPNIRNLTAGWVTGGEHAEGLYARNKLLFPAPVMDLRIRATNPVSYQPAALVETDVTRLRASLLQFPHLEQLTLKNCWITPPALLQFVKIHDSHKMQKLVLDSVSLTAILRPNPDPNQVGPGFNAFAFHNPPQPGAAVIWGALGGQHAQHPQPAQLTPNQQVFLLTTVHTLQAQLQHLHANAVGFHVNQINVLQNILQLQLHNLQLAAQGNAQAQPAGPANPPQALTQHQFMQHVQAAFPHQHPAAQPHATTVINAVAHVAGQVHTMQHQIGPLNQPLHAAVPGNVNGITPQATLQSQPREGSWMNIIDQISPGTNLSDFGNDHSKADMDRVTSLQTIEFISCGYAKLPHTSFDQSTIDVGNGFAAMLRAVPTFHRRMAVLAPAMLGHKWSYLGEIVQDVATWELAALGAGWNLQTGWEDKEAARAVEFDGLLPGGTGRFTGVVRQSDRLPDTDAI</sequence>
<feature type="compositionally biased region" description="Basic and acidic residues" evidence="1">
    <location>
        <begin position="237"/>
        <end position="250"/>
    </location>
</feature>
<feature type="compositionally biased region" description="Polar residues" evidence="1">
    <location>
        <begin position="81"/>
        <end position="92"/>
    </location>
</feature>
<dbReference type="CDD" id="cd09917">
    <property type="entry name" value="F-box_SF"/>
    <property type="match status" value="1"/>
</dbReference>
<feature type="compositionally biased region" description="Basic and acidic residues" evidence="1">
    <location>
        <begin position="213"/>
        <end position="229"/>
    </location>
</feature>
<feature type="region of interest" description="Disordered" evidence="1">
    <location>
        <begin position="13"/>
        <end position="136"/>
    </location>
</feature>